<proteinExistence type="predicted"/>
<dbReference type="PROSITE" id="PS51257">
    <property type="entry name" value="PROKAR_LIPOPROTEIN"/>
    <property type="match status" value="1"/>
</dbReference>
<feature type="region of interest" description="Disordered" evidence="1">
    <location>
        <begin position="31"/>
        <end position="51"/>
    </location>
</feature>
<gene>
    <name evidence="3" type="ORF">UFOPK1493_03287</name>
</gene>
<reference evidence="3" key="1">
    <citation type="submission" date="2020-05" db="EMBL/GenBank/DDBJ databases">
        <authorList>
            <person name="Chiriac C."/>
            <person name="Salcher M."/>
            <person name="Ghai R."/>
            <person name="Kavagutti S V."/>
        </authorList>
    </citation>
    <scope>NUCLEOTIDE SEQUENCE</scope>
</reference>
<dbReference type="Pfam" id="PF09362">
    <property type="entry name" value="DUF1996"/>
    <property type="match status" value="1"/>
</dbReference>
<dbReference type="PANTHER" id="PTHR43662:SF3">
    <property type="entry name" value="DOMAIN PROTEIN, PUTATIVE (AFU_ORTHOLOGUE AFUA_6G11970)-RELATED"/>
    <property type="match status" value="1"/>
</dbReference>
<name>A0A6J6F6D0_9ZZZZ</name>
<evidence type="ECO:0000256" key="1">
    <source>
        <dbReference type="SAM" id="MobiDB-lite"/>
    </source>
</evidence>
<organism evidence="3">
    <name type="scientific">freshwater metagenome</name>
    <dbReference type="NCBI Taxonomy" id="449393"/>
    <lineage>
        <taxon>unclassified sequences</taxon>
        <taxon>metagenomes</taxon>
        <taxon>ecological metagenomes</taxon>
    </lineage>
</organism>
<dbReference type="EMBL" id="CAEZSR010000174">
    <property type="protein sequence ID" value="CAB4584116.1"/>
    <property type="molecule type" value="Genomic_DNA"/>
</dbReference>
<protein>
    <submittedName>
        <fullName evidence="3">Unannotated protein</fullName>
    </submittedName>
</protein>
<feature type="domain" description="DUF1996" evidence="2">
    <location>
        <begin position="75"/>
        <end position="278"/>
    </location>
</feature>
<accession>A0A6J6F6D0</accession>
<dbReference type="InterPro" id="IPR018535">
    <property type="entry name" value="DUF1996"/>
</dbReference>
<dbReference type="AlphaFoldDB" id="A0A6J6F6D0"/>
<dbReference type="PANTHER" id="PTHR43662">
    <property type="match status" value="1"/>
</dbReference>
<evidence type="ECO:0000313" key="3">
    <source>
        <dbReference type="EMBL" id="CAB4584116.1"/>
    </source>
</evidence>
<evidence type="ECO:0000259" key="2">
    <source>
        <dbReference type="Pfam" id="PF09362"/>
    </source>
</evidence>
<sequence length="304" mass="32114">MITTRRVRRAVASLLVAVAFAAAGCGDDGASGSSGASAATEVEPHTAPDRVLSGPQGAVAQFVVECGFSHQAFDDPIVHPGREGASHLHVFFGSTVTDAHSTVDDLVAGDTTCDQHLDRASYWTPALIRDGDVQTPVKSVAYYRAGPDVDPTTVEPYPLGLMMIAGDPGATDAQPLSVVAWTCGAGSLREPTPPECPADRNVRLLVTFPDCWNGTDLDSPDHVSHVAYSHRGRCPASHPVPVPQLQFSVEYPVTGSTDGLELSSGGLYSGHADFFNAWDPDRLAREVRNCLHREVVCGVASGRT</sequence>